<keyword evidence="2" id="KW-1185">Reference proteome</keyword>
<gene>
    <name evidence="1" type="ORF">SAMN04489834_1413</name>
</gene>
<accession>A0A1H1RW51</accession>
<reference evidence="2" key="1">
    <citation type="submission" date="2016-10" db="EMBL/GenBank/DDBJ databases">
        <authorList>
            <person name="Varghese N."/>
            <person name="Submissions S."/>
        </authorList>
    </citation>
    <scope>NUCLEOTIDE SEQUENCE [LARGE SCALE GENOMIC DNA]</scope>
    <source>
        <strain evidence="2">DSM 21772</strain>
    </source>
</reference>
<evidence type="ECO:0000313" key="1">
    <source>
        <dbReference type="EMBL" id="SDS40011.1"/>
    </source>
</evidence>
<dbReference type="STRING" id="412690.SAMN04489834_1413"/>
<organism evidence="1 2">
    <name type="scientific">Microterricola viridarii</name>
    <dbReference type="NCBI Taxonomy" id="412690"/>
    <lineage>
        <taxon>Bacteria</taxon>
        <taxon>Bacillati</taxon>
        <taxon>Actinomycetota</taxon>
        <taxon>Actinomycetes</taxon>
        <taxon>Micrococcales</taxon>
        <taxon>Microbacteriaceae</taxon>
        <taxon>Microterricola</taxon>
    </lineage>
</organism>
<proteinExistence type="predicted"/>
<dbReference type="RefSeq" id="WP_083363411.1">
    <property type="nucleotide sequence ID" value="NZ_LT629742.1"/>
</dbReference>
<dbReference type="OrthoDB" id="3837969at2"/>
<dbReference type="Proteomes" id="UP000181956">
    <property type="component" value="Chromosome I"/>
</dbReference>
<evidence type="ECO:0000313" key="2">
    <source>
        <dbReference type="Proteomes" id="UP000181956"/>
    </source>
</evidence>
<sequence>MLFCPALGPALGPSPTVTRPLRELLKTRKIADKERPAVDAADLPEFAGKICQRHSASFDEADMRRHQQAFDYGTPEWDAIHTHARNSIESLNAQIKAGGTEDIQSANRRRVRGMGAAQIIVTILLTNFNLRKIAAFLSDKIKEDMRAAAGQPAKPRLIPRRDCEFRNPCTDT</sequence>
<name>A0A1H1RW51_9MICO</name>
<protein>
    <recommendedName>
        <fullName evidence="3">Transposase DDE domain-containing protein</fullName>
    </recommendedName>
</protein>
<evidence type="ECO:0008006" key="3">
    <source>
        <dbReference type="Google" id="ProtNLM"/>
    </source>
</evidence>
<dbReference type="EMBL" id="LT629742">
    <property type="protein sequence ID" value="SDS40011.1"/>
    <property type="molecule type" value="Genomic_DNA"/>
</dbReference>
<dbReference type="AlphaFoldDB" id="A0A1H1RW51"/>